<organism evidence="8 9">
    <name type="scientific">Sphingomonas hengshuiensis</name>
    <dbReference type="NCBI Taxonomy" id="1609977"/>
    <lineage>
        <taxon>Bacteria</taxon>
        <taxon>Pseudomonadati</taxon>
        <taxon>Pseudomonadota</taxon>
        <taxon>Alphaproteobacteria</taxon>
        <taxon>Sphingomonadales</taxon>
        <taxon>Sphingomonadaceae</taxon>
        <taxon>Sphingomonas</taxon>
    </lineage>
</organism>
<gene>
    <name evidence="8" type="ORF">TS85_12400</name>
</gene>
<sequence length="755" mass="79192">MKFTRPSAVRASLVAIAGLAALTTGCTAPAARSVSTTAQPQRWPWSDPALPAAERAERALSAMTRDEKLTLIFGYFPSRGNEAPDDPVAAGGRPGSAGYVPGIARLGIPAQWQTNAGLGVGSVGGATQLMERTALPSGLAQAASWDLGLSYAGGAMIADEARRSGFNILLAGGINLVRDPRGGRNFEYASEDPLLSGVLVGEQIRGVQSQSVLSTIKHYAINAQESGREIVSSNIAKGAARMSDLLAFQIAIERGQPGAVMCAYNRFNGTPSCENAWLLTDVLRRDWGYRGFVLSDWGAVHSTVQSIAAGLDQQSAHSFDRAPFFGAPLRAALASGQLPEAALDTMVRRILTAMFATGLFDRPVAVEPATIDFAAHAEVSRVAAERGAVLLTNDGLLPIAPATKRILMIGGHADRAVLSGGGSSRVFPIGGNAVPNLEPRGWPGPVIYFPSSPLAELRRAMPSATIRYLDGSDPAAAVAAARESDIVIVVATQWATESRDVPLALDGDQDALIAAVASANPRTAVVLQTGGPILMPWQGKVAAILEAWYPGTSGGQAIARLLTGAANPSGRLPISFPASVAQLPRPALDVPPERDGKQLPFDVDYREGAAVGYRWFEATGAKPLFAFGHGLSYTRFAFDRLDLRVAQGTVTARVTVRNTGARAGVAVPQLYAGPVSGGWEAPRRLAGWTTVALAPGQSRTVTITVDPRLLAMADDDGKWRIAAGGYRFQLAASAGAAPAQERIVTLAARELPARR</sequence>
<dbReference type="GO" id="GO:0004553">
    <property type="term" value="F:hydrolase activity, hydrolyzing O-glycosyl compounds"/>
    <property type="evidence" value="ECO:0007669"/>
    <property type="project" value="InterPro"/>
</dbReference>
<evidence type="ECO:0000256" key="3">
    <source>
        <dbReference type="ARBA" id="ARBA00023277"/>
    </source>
</evidence>
<dbReference type="Pfam" id="PF00933">
    <property type="entry name" value="Glyco_hydro_3"/>
    <property type="match status" value="1"/>
</dbReference>
<dbReference type="InterPro" id="IPR001764">
    <property type="entry name" value="Glyco_hydro_3_N"/>
</dbReference>
<evidence type="ECO:0000313" key="9">
    <source>
        <dbReference type="Proteomes" id="UP000032300"/>
    </source>
</evidence>
<keyword evidence="4 5" id="KW-0326">Glycosidase</keyword>
<reference evidence="8 9" key="1">
    <citation type="journal article" date="2015" name="Int. J. Syst. Evol. Microbiol.">
        <title>Sphingomonas hengshuiensis sp. nov., isolated from lake wetland.</title>
        <authorList>
            <person name="Wei S."/>
            <person name="Wang T."/>
            <person name="Liu H."/>
            <person name="Zhang C."/>
            <person name="Guo J."/>
            <person name="Wang Q."/>
            <person name="Liang K."/>
            <person name="Zhang Z."/>
        </authorList>
    </citation>
    <scope>NUCLEOTIDE SEQUENCE [LARGE SCALE GENOMIC DNA]</scope>
    <source>
        <strain evidence="8 9">WHSC-8</strain>
    </source>
</reference>
<dbReference type="Proteomes" id="UP000032300">
    <property type="component" value="Chromosome"/>
</dbReference>
<dbReference type="AlphaFoldDB" id="A0A7U4J8X2"/>
<dbReference type="PRINTS" id="PR00133">
    <property type="entry name" value="GLHYDRLASE3"/>
</dbReference>
<dbReference type="KEGG" id="sphi:TS85_12400"/>
<evidence type="ECO:0000256" key="2">
    <source>
        <dbReference type="ARBA" id="ARBA00022801"/>
    </source>
</evidence>
<dbReference type="InterPro" id="IPR026891">
    <property type="entry name" value="Fn3-like"/>
</dbReference>
<dbReference type="GO" id="GO:0005975">
    <property type="term" value="P:carbohydrate metabolic process"/>
    <property type="evidence" value="ECO:0007669"/>
    <property type="project" value="InterPro"/>
</dbReference>
<keyword evidence="9" id="KW-1185">Reference proteome</keyword>
<dbReference type="InterPro" id="IPR019800">
    <property type="entry name" value="Glyco_hydro_3_AS"/>
</dbReference>
<dbReference type="InterPro" id="IPR017853">
    <property type="entry name" value="GH"/>
</dbReference>
<evidence type="ECO:0000256" key="6">
    <source>
        <dbReference type="SAM" id="SignalP"/>
    </source>
</evidence>
<evidence type="ECO:0000256" key="4">
    <source>
        <dbReference type="ARBA" id="ARBA00023295"/>
    </source>
</evidence>
<dbReference type="RefSeq" id="WP_044332538.1">
    <property type="nucleotide sequence ID" value="NZ_CP010836.1"/>
</dbReference>
<dbReference type="Pfam" id="PF14310">
    <property type="entry name" value="Fn3-like"/>
    <property type="match status" value="1"/>
</dbReference>
<dbReference type="OrthoDB" id="9781691at2"/>
<dbReference type="InterPro" id="IPR050288">
    <property type="entry name" value="Cellulose_deg_GH3"/>
</dbReference>
<dbReference type="EMBL" id="CP010836">
    <property type="protein sequence ID" value="AJP72415.1"/>
    <property type="molecule type" value="Genomic_DNA"/>
</dbReference>
<dbReference type="Gene3D" id="3.20.20.300">
    <property type="entry name" value="Glycoside hydrolase, family 3, N-terminal domain"/>
    <property type="match status" value="1"/>
</dbReference>
<dbReference type="Gene3D" id="3.40.50.1700">
    <property type="entry name" value="Glycoside hydrolase family 3 C-terminal domain"/>
    <property type="match status" value="1"/>
</dbReference>
<protein>
    <submittedName>
        <fullName evidence="8">Beta-glucosidase</fullName>
    </submittedName>
</protein>
<dbReference type="InterPro" id="IPR036962">
    <property type="entry name" value="Glyco_hydro_3_N_sf"/>
</dbReference>
<evidence type="ECO:0000256" key="1">
    <source>
        <dbReference type="ARBA" id="ARBA00005336"/>
    </source>
</evidence>
<reference evidence="8 9" key="2">
    <citation type="submission" date="2015-02" db="EMBL/GenBank/DDBJ databases">
        <title>The complete genome of Sphingomonas hengshuiensis sp. WHSC-8 isolated from soil of Hengshui Lake.</title>
        <authorList>
            <person name="Wei S."/>
            <person name="Guo J."/>
            <person name="Su C."/>
            <person name="Wu R."/>
            <person name="Zhang Z."/>
            <person name="Liang K."/>
            <person name="Li H."/>
            <person name="Wang T."/>
            <person name="Liu H."/>
            <person name="Zhang C."/>
            <person name="Li Z."/>
            <person name="Wang Q."/>
            <person name="Meng J."/>
        </authorList>
    </citation>
    <scope>NUCLEOTIDE SEQUENCE [LARGE SCALE GENOMIC DNA]</scope>
    <source>
        <strain evidence="8 9">WHSC-8</strain>
    </source>
</reference>
<keyword evidence="6" id="KW-0732">Signal</keyword>
<comment type="similarity">
    <text evidence="1 5">Belongs to the glycosyl hydrolase 3 family.</text>
</comment>
<dbReference type="PROSITE" id="PS00775">
    <property type="entry name" value="GLYCOSYL_HYDROL_F3"/>
    <property type="match status" value="1"/>
</dbReference>
<dbReference type="PANTHER" id="PTHR42715">
    <property type="entry name" value="BETA-GLUCOSIDASE"/>
    <property type="match status" value="1"/>
</dbReference>
<evidence type="ECO:0000256" key="5">
    <source>
        <dbReference type="RuleBase" id="RU361161"/>
    </source>
</evidence>
<dbReference type="InterPro" id="IPR036881">
    <property type="entry name" value="Glyco_hydro_3_C_sf"/>
</dbReference>
<name>A0A7U4J8X2_9SPHN</name>
<dbReference type="PROSITE" id="PS51257">
    <property type="entry name" value="PROKAR_LIPOPROTEIN"/>
    <property type="match status" value="1"/>
</dbReference>
<accession>A0A7U4J8X2</accession>
<feature type="signal peptide" evidence="6">
    <location>
        <begin position="1"/>
        <end position="30"/>
    </location>
</feature>
<dbReference type="InterPro" id="IPR013783">
    <property type="entry name" value="Ig-like_fold"/>
</dbReference>
<dbReference type="Gene3D" id="2.60.40.10">
    <property type="entry name" value="Immunoglobulins"/>
    <property type="match status" value="1"/>
</dbReference>
<evidence type="ECO:0000313" key="8">
    <source>
        <dbReference type="EMBL" id="AJP72415.1"/>
    </source>
</evidence>
<keyword evidence="2 5" id="KW-0378">Hydrolase</keyword>
<dbReference type="InterPro" id="IPR002772">
    <property type="entry name" value="Glyco_hydro_3_C"/>
</dbReference>
<dbReference type="SUPFAM" id="SSF52279">
    <property type="entry name" value="Beta-D-glucan exohydrolase, C-terminal domain"/>
    <property type="match status" value="1"/>
</dbReference>
<feature type="domain" description="Fibronectin type III-like" evidence="7">
    <location>
        <begin position="666"/>
        <end position="734"/>
    </location>
</feature>
<keyword evidence="3" id="KW-0119">Carbohydrate metabolism</keyword>
<feature type="chain" id="PRO_5031179582" evidence="6">
    <location>
        <begin position="31"/>
        <end position="755"/>
    </location>
</feature>
<evidence type="ECO:0000259" key="7">
    <source>
        <dbReference type="SMART" id="SM01217"/>
    </source>
</evidence>
<dbReference type="PANTHER" id="PTHR42715:SF10">
    <property type="entry name" value="BETA-GLUCOSIDASE"/>
    <property type="match status" value="1"/>
</dbReference>
<dbReference type="Pfam" id="PF01915">
    <property type="entry name" value="Glyco_hydro_3_C"/>
    <property type="match status" value="1"/>
</dbReference>
<dbReference type="SMART" id="SM01217">
    <property type="entry name" value="Fn3_like"/>
    <property type="match status" value="1"/>
</dbReference>
<proteinExistence type="inferred from homology"/>
<dbReference type="SUPFAM" id="SSF51445">
    <property type="entry name" value="(Trans)glycosidases"/>
    <property type="match status" value="1"/>
</dbReference>